<keyword evidence="4" id="KW-1185">Reference proteome</keyword>
<dbReference type="InParanoid" id="A0A7M7PQW8"/>
<feature type="coiled-coil region" evidence="1">
    <location>
        <begin position="405"/>
        <end position="446"/>
    </location>
</feature>
<evidence type="ECO:0000313" key="3">
    <source>
        <dbReference type="EnsemblMetazoa" id="XP_030854374"/>
    </source>
</evidence>
<keyword evidence="1" id="KW-0175">Coiled coil</keyword>
<dbReference type="EnsemblMetazoa" id="XM_030998514">
    <property type="protein sequence ID" value="XP_030854374"/>
    <property type="gene ID" value="LOC105443912"/>
</dbReference>
<dbReference type="KEGG" id="spu:105443912"/>
<reference evidence="3" key="2">
    <citation type="submission" date="2021-01" db="UniProtKB">
        <authorList>
            <consortium name="EnsemblMetazoa"/>
        </authorList>
    </citation>
    <scope>IDENTIFICATION</scope>
</reference>
<dbReference type="GeneID" id="105443912"/>
<organism evidence="3 4">
    <name type="scientific">Strongylocentrotus purpuratus</name>
    <name type="common">Purple sea urchin</name>
    <dbReference type="NCBI Taxonomy" id="7668"/>
    <lineage>
        <taxon>Eukaryota</taxon>
        <taxon>Metazoa</taxon>
        <taxon>Echinodermata</taxon>
        <taxon>Eleutherozoa</taxon>
        <taxon>Echinozoa</taxon>
        <taxon>Echinoidea</taxon>
        <taxon>Euechinoidea</taxon>
        <taxon>Echinacea</taxon>
        <taxon>Camarodonta</taxon>
        <taxon>Echinidea</taxon>
        <taxon>Strongylocentrotidae</taxon>
        <taxon>Strongylocentrotus</taxon>
    </lineage>
</organism>
<protein>
    <submittedName>
        <fullName evidence="3">Uncharacterized protein</fullName>
    </submittedName>
</protein>
<proteinExistence type="predicted"/>
<feature type="compositionally biased region" description="Polar residues" evidence="2">
    <location>
        <begin position="311"/>
        <end position="322"/>
    </location>
</feature>
<evidence type="ECO:0000256" key="1">
    <source>
        <dbReference type="SAM" id="Coils"/>
    </source>
</evidence>
<name>A0A7M7PQW8_STRPU</name>
<accession>A0A7M7PQW8</accession>
<dbReference type="RefSeq" id="XP_030854374.1">
    <property type="nucleotide sequence ID" value="XM_030998514.1"/>
</dbReference>
<sequence>MVVRNGHTSINGVPVAVDDKGFVTGRDGSLLPIKYQDFYRQASVERMNKMVAEMAKMMDVSSEKELQLRPPRRPAWVPGPEIGLLPQFKLSREKRRLPKEMKHLVNCLSSKMNNLESTVEASMQVVTPKSSEPPGRSMTSTCCNCIHSLRHRRHTGSLLENEQAIGRDDDFVLRAMHDVHSVVRDMEHVSHQLSKSYSTMRKTICEAEGSNWALAKTVEASCTGALSLEKEEAHVVSQYYNLVKTLAWLQKKRNENEAKYQEMESTNQRLIGRVQELEGQVQEMSTNERLVERLQELADKVGETCTVESGQVNPTACQSSPKNTREIAESSSLGDSINDGEEGIVGRYEKDPAASWFNAFLAHNQNWKGLHDLSDSQKKNIKVLHELKVECGTINDQNKRLTSRLSIAEINSAKHQDRLRDLSKEKQNLQQRLQTSQKLLQYAQKSLVSQPDDVKARREDVNGRIASYRVSQSKNDKYGGVF</sequence>
<feature type="region of interest" description="Disordered" evidence="2">
    <location>
        <begin position="311"/>
        <end position="343"/>
    </location>
</feature>
<evidence type="ECO:0000256" key="2">
    <source>
        <dbReference type="SAM" id="MobiDB-lite"/>
    </source>
</evidence>
<reference evidence="4" key="1">
    <citation type="submission" date="2015-02" db="EMBL/GenBank/DDBJ databases">
        <title>Genome sequencing for Strongylocentrotus purpuratus.</title>
        <authorList>
            <person name="Murali S."/>
            <person name="Liu Y."/>
            <person name="Vee V."/>
            <person name="English A."/>
            <person name="Wang M."/>
            <person name="Skinner E."/>
            <person name="Han Y."/>
            <person name="Muzny D.M."/>
            <person name="Worley K.C."/>
            <person name="Gibbs R.A."/>
        </authorList>
    </citation>
    <scope>NUCLEOTIDE SEQUENCE</scope>
</reference>
<dbReference type="OMA" id="HELKVEC"/>
<evidence type="ECO:0000313" key="4">
    <source>
        <dbReference type="Proteomes" id="UP000007110"/>
    </source>
</evidence>
<dbReference type="Proteomes" id="UP000007110">
    <property type="component" value="Unassembled WGS sequence"/>
</dbReference>
<feature type="coiled-coil region" evidence="1">
    <location>
        <begin position="246"/>
        <end position="287"/>
    </location>
</feature>
<dbReference type="AlphaFoldDB" id="A0A7M7PQW8"/>
<dbReference type="OrthoDB" id="10370383at2759"/>